<dbReference type="PIRSF" id="PIRSF033909">
    <property type="entry name" value="UCP033909"/>
    <property type="match status" value="1"/>
</dbReference>
<dbReference type="AlphaFoldDB" id="A0A917FRL5"/>
<dbReference type="Gene3D" id="3.40.50.1820">
    <property type="entry name" value="alpha/beta hydrolase"/>
    <property type="match status" value="1"/>
</dbReference>
<name>A0A917FRL5_9GAMM</name>
<dbReference type="Proteomes" id="UP000632858">
    <property type="component" value="Unassembled WGS sequence"/>
</dbReference>
<dbReference type="PANTHER" id="PTHR36513:SF1">
    <property type="entry name" value="TRANSMEMBRANE PROTEIN"/>
    <property type="match status" value="1"/>
</dbReference>
<dbReference type="Pfam" id="PF05990">
    <property type="entry name" value="DUF900"/>
    <property type="match status" value="1"/>
</dbReference>
<proteinExistence type="predicted"/>
<evidence type="ECO:0008006" key="3">
    <source>
        <dbReference type="Google" id="ProtNLM"/>
    </source>
</evidence>
<gene>
    <name evidence="1" type="ORF">GCM10010960_18130</name>
</gene>
<reference evidence="1" key="1">
    <citation type="journal article" date="2014" name="Int. J. Syst. Evol. Microbiol.">
        <title>Complete genome sequence of Corynebacterium casei LMG S-19264T (=DSM 44701T), isolated from a smear-ripened cheese.</title>
        <authorList>
            <consortium name="US DOE Joint Genome Institute (JGI-PGF)"/>
            <person name="Walter F."/>
            <person name="Albersmeier A."/>
            <person name="Kalinowski J."/>
            <person name="Ruckert C."/>
        </authorList>
    </citation>
    <scope>NUCLEOTIDE SEQUENCE</scope>
    <source>
        <strain evidence="1">CGMCC 1.12726</strain>
    </source>
</reference>
<dbReference type="SUPFAM" id="SSF53474">
    <property type="entry name" value="alpha/beta-Hydrolases"/>
    <property type="match status" value="1"/>
</dbReference>
<dbReference type="EMBL" id="BMFO01000004">
    <property type="protein sequence ID" value="GGF96850.1"/>
    <property type="molecule type" value="Genomic_DNA"/>
</dbReference>
<evidence type="ECO:0000313" key="2">
    <source>
        <dbReference type="Proteomes" id="UP000632858"/>
    </source>
</evidence>
<protein>
    <recommendedName>
        <fullName evidence="3">Alpha/beta fold hydrolase</fullName>
    </recommendedName>
</protein>
<comment type="caution">
    <text evidence="1">The sequence shown here is derived from an EMBL/GenBank/DDBJ whole genome shotgun (WGS) entry which is preliminary data.</text>
</comment>
<dbReference type="InterPro" id="IPR029058">
    <property type="entry name" value="AB_hydrolase_fold"/>
</dbReference>
<dbReference type="InterPro" id="IPR010297">
    <property type="entry name" value="DUF900_hydrolase"/>
</dbReference>
<reference evidence="1" key="2">
    <citation type="submission" date="2020-09" db="EMBL/GenBank/DDBJ databases">
        <authorList>
            <person name="Sun Q."/>
            <person name="Zhou Y."/>
        </authorList>
    </citation>
    <scope>NUCLEOTIDE SEQUENCE</scope>
    <source>
        <strain evidence="1">CGMCC 1.12726</strain>
    </source>
</reference>
<organism evidence="1 2">
    <name type="scientific">Arenimonas maotaiensis</name>
    <dbReference type="NCBI Taxonomy" id="1446479"/>
    <lineage>
        <taxon>Bacteria</taxon>
        <taxon>Pseudomonadati</taxon>
        <taxon>Pseudomonadota</taxon>
        <taxon>Gammaproteobacteria</taxon>
        <taxon>Lysobacterales</taxon>
        <taxon>Lysobacteraceae</taxon>
        <taxon>Arenimonas</taxon>
    </lineage>
</organism>
<accession>A0A917FRL5</accession>
<dbReference type="PANTHER" id="PTHR36513">
    <property type="entry name" value="ABC TRANSMEMBRANE TYPE-1 DOMAIN-CONTAINING PROTEIN"/>
    <property type="match status" value="1"/>
</dbReference>
<evidence type="ECO:0000313" key="1">
    <source>
        <dbReference type="EMBL" id="GGF96850.1"/>
    </source>
</evidence>
<keyword evidence="2" id="KW-1185">Reference proteome</keyword>
<sequence>MFYATNRTPVADFAKLPPSERFGAEVSKAITYGQAVVSIPKSHVPGELESPKWYLLEFDEDPARHVVLDDVFQLPVKMYFSALALDVRESKGGNAFVFVHGYNVSFADAARRTAQLAYDLKFDGAPVFYSWPSKAALSGYFSDEKAIAASVPQIEHFLADMADRSGARNLYVIGHSMGTRGVTQALKNLVAKRPELRGRFRGIILAAPDIDAKVFREQLAPALRQAGQRVTLYSSSEDLALKASKQVNGGPRAGDSGDGILLLPGIDTVDVSGVDESILAHSYFMESQKVMEDIRQMLRGNLPAAKRTPLQPVQLRRGVFWKILPP</sequence>
<dbReference type="InterPro" id="IPR014586">
    <property type="entry name" value="UCP033909"/>
</dbReference>